<dbReference type="AlphaFoldDB" id="A0A329M822"/>
<dbReference type="Gene3D" id="3.40.220.10">
    <property type="entry name" value="Leucine Aminopeptidase, subunit E, domain 1"/>
    <property type="match status" value="1"/>
</dbReference>
<keyword evidence="8" id="KW-0464">Manganese</keyword>
<accession>A0A329M822</accession>
<dbReference type="SUPFAM" id="SSF52949">
    <property type="entry name" value="Macro domain-like"/>
    <property type="match status" value="1"/>
</dbReference>
<evidence type="ECO:0000256" key="7">
    <source>
        <dbReference type="ARBA" id="ARBA00049972"/>
    </source>
</evidence>
<comment type="function">
    <text evidence="7 8">Presumably involved in the processing and regular turnover of intracellular proteins. Catalyzes the removal of unsubstituted N-terminal amino acids from various peptides.</text>
</comment>
<dbReference type="Proteomes" id="UP000250369">
    <property type="component" value="Unassembled WGS sequence"/>
</dbReference>
<dbReference type="EMBL" id="QMFB01000022">
    <property type="protein sequence ID" value="RAV16095.1"/>
    <property type="molecule type" value="Genomic_DNA"/>
</dbReference>
<dbReference type="PANTHER" id="PTHR11963">
    <property type="entry name" value="LEUCINE AMINOPEPTIDASE-RELATED"/>
    <property type="match status" value="1"/>
</dbReference>
<evidence type="ECO:0000259" key="9">
    <source>
        <dbReference type="PROSITE" id="PS00631"/>
    </source>
</evidence>
<keyword evidence="11" id="KW-1185">Reference proteome</keyword>
<dbReference type="SUPFAM" id="SSF53187">
    <property type="entry name" value="Zn-dependent exopeptidases"/>
    <property type="match status" value="1"/>
</dbReference>
<dbReference type="Pfam" id="PF00883">
    <property type="entry name" value="Peptidase_M17"/>
    <property type="match status" value="1"/>
</dbReference>
<feature type="binding site" evidence="8">
    <location>
        <position position="330"/>
    </location>
    <ligand>
        <name>Mn(2+)</name>
        <dbReference type="ChEBI" id="CHEBI:29035"/>
        <label>1</label>
    </ligand>
</feature>
<evidence type="ECO:0000313" key="11">
    <source>
        <dbReference type="Proteomes" id="UP000250369"/>
    </source>
</evidence>
<evidence type="ECO:0000256" key="8">
    <source>
        <dbReference type="HAMAP-Rule" id="MF_00181"/>
    </source>
</evidence>
<dbReference type="PROSITE" id="PS00631">
    <property type="entry name" value="CYTOSOL_AP"/>
    <property type="match status" value="1"/>
</dbReference>
<comment type="cofactor">
    <cofactor evidence="8">
        <name>Mn(2+)</name>
        <dbReference type="ChEBI" id="CHEBI:29035"/>
    </cofactor>
    <text evidence="8">Binds 2 manganese ions per subunit.</text>
</comment>
<comment type="caution">
    <text evidence="10">The sequence shown here is derived from an EMBL/GenBank/DDBJ whole genome shotgun (WGS) entry which is preliminary data.</text>
</comment>
<organism evidence="10 11">
    <name type="scientific">Paenibacillus contaminans</name>
    <dbReference type="NCBI Taxonomy" id="450362"/>
    <lineage>
        <taxon>Bacteria</taxon>
        <taxon>Bacillati</taxon>
        <taxon>Bacillota</taxon>
        <taxon>Bacilli</taxon>
        <taxon>Bacillales</taxon>
        <taxon>Paenibacillaceae</taxon>
        <taxon>Paenibacillus</taxon>
    </lineage>
</organism>
<dbReference type="PRINTS" id="PR00481">
    <property type="entry name" value="LAMNOPPTDASE"/>
</dbReference>
<gene>
    <name evidence="8" type="primary">pepA</name>
    <name evidence="10" type="ORF">DQG23_29320</name>
</gene>
<dbReference type="InterPro" id="IPR011356">
    <property type="entry name" value="Leucine_aapep/pepB"/>
</dbReference>
<dbReference type="InterPro" id="IPR043472">
    <property type="entry name" value="Macro_dom-like"/>
</dbReference>
<dbReference type="GO" id="GO:0030145">
    <property type="term" value="F:manganese ion binding"/>
    <property type="evidence" value="ECO:0007669"/>
    <property type="project" value="UniProtKB-UniRule"/>
</dbReference>
<comment type="subcellular location">
    <subcellularLocation>
        <location evidence="8">Cytoplasm</location>
    </subcellularLocation>
</comment>
<dbReference type="HAMAP" id="MF_00181">
    <property type="entry name" value="Cytosol_peptidase_M17"/>
    <property type="match status" value="1"/>
</dbReference>
<reference evidence="10 11" key="1">
    <citation type="journal article" date="2009" name="Int. J. Syst. Evol. Microbiol.">
        <title>Paenibacillus contaminans sp. nov., isolated from a contaminated laboratory plate.</title>
        <authorList>
            <person name="Chou J.H."/>
            <person name="Lee J.H."/>
            <person name="Lin M.C."/>
            <person name="Chang P.S."/>
            <person name="Arun A.B."/>
            <person name="Young C.C."/>
            <person name="Chen W.M."/>
        </authorList>
    </citation>
    <scope>NUCLEOTIDE SEQUENCE [LARGE SCALE GENOMIC DNA]</scope>
    <source>
        <strain evidence="10 11">CKOBP-6</strain>
    </source>
</reference>
<evidence type="ECO:0000256" key="2">
    <source>
        <dbReference type="ARBA" id="ARBA00000967"/>
    </source>
</evidence>
<keyword evidence="8" id="KW-0479">Metal-binding</keyword>
<dbReference type="GO" id="GO:0070006">
    <property type="term" value="F:metalloaminopeptidase activity"/>
    <property type="evidence" value="ECO:0007669"/>
    <property type="project" value="InterPro"/>
</dbReference>
<dbReference type="EC" id="3.4.11.1" evidence="8"/>
<keyword evidence="6 8" id="KW-0378">Hydrolase</keyword>
<comment type="similarity">
    <text evidence="3 8">Belongs to the peptidase M17 family.</text>
</comment>
<dbReference type="InterPro" id="IPR023042">
    <property type="entry name" value="Peptidase_M17_leu_NH2_pept"/>
</dbReference>
<feature type="binding site" evidence="8">
    <location>
        <position position="251"/>
    </location>
    <ligand>
        <name>Mn(2+)</name>
        <dbReference type="ChEBI" id="CHEBI:29035"/>
        <label>1</label>
    </ligand>
</feature>
<sequence length="479" mass="50994">MKFTLTSTSAAKVTVYAVSKGNLPVKQLGGYELKEHAGDKGALTWLYGRESESHKLLIGLGDEAKLGLDQIRAAAGVAGRAVEKEQAASAAIDFSMLSGVIGSKISEAEAATAWVEGWLLGTYAFDKYKSKKKQRHTETVELLLTASQELEEALLLGSIRAEGTKLARDLGNEPPNFLRPGDMVERVIERFKDTPVQVDVFKGERLEEHQMNGLIAVGKGSKYPPALIEMRYCSDPSKPLIALVGKGITFDTGGISLKSGRNLSDMRIDMGGSAAVIGALDIIVKSKLQANVVVFVATAENMPDGASMLPGEVIRYANGLTVQVGNTDAEGRLVLADALIRACKLGAEQIVDIATLTGACVSALGNKMAGVWGTDDMADVLQTLGLKSGERVWPMPLEDEYDDLLKSQYADLCNITGVAYAGAITAALFLRRFVEAGTKWAHVDMAGPMDAGSTSGYVVEGPTGYGARLLADFVAERSK</sequence>
<dbReference type="PANTHER" id="PTHR11963:SF23">
    <property type="entry name" value="CYTOSOL AMINOPEPTIDASE"/>
    <property type="match status" value="1"/>
</dbReference>
<feature type="domain" description="Cytosol aminopeptidase" evidence="9">
    <location>
        <begin position="326"/>
        <end position="333"/>
    </location>
</feature>
<evidence type="ECO:0000256" key="1">
    <source>
        <dbReference type="ARBA" id="ARBA00000135"/>
    </source>
</evidence>
<proteinExistence type="inferred from homology"/>
<feature type="binding site" evidence="8">
    <location>
        <position position="269"/>
    </location>
    <ligand>
        <name>Mn(2+)</name>
        <dbReference type="ChEBI" id="CHEBI:29035"/>
        <label>2</label>
    </ligand>
</feature>
<dbReference type="InterPro" id="IPR000819">
    <property type="entry name" value="Peptidase_M17_C"/>
</dbReference>
<dbReference type="GO" id="GO:0006508">
    <property type="term" value="P:proteolysis"/>
    <property type="evidence" value="ECO:0007669"/>
    <property type="project" value="UniProtKB-KW"/>
</dbReference>
<feature type="binding site" evidence="8">
    <location>
        <position position="246"/>
    </location>
    <ligand>
        <name>Mn(2+)</name>
        <dbReference type="ChEBI" id="CHEBI:29035"/>
        <label>2</label>
    </ligand>
</feature>
<protein>
    <recommendedName>
        <fullName evidence="8">Probable cytosol aminopeptidase</fullName>
        <ecNumber evidence="8">3.4.11.1</ecNumber>
    </recommendedName>
    <alternativeName>
        <fullName evidence="8">Leucine aminopeptidase</fullName>
        <shortName evidence="8">LAP</shortName>
        <ecNumber evidence="8">3.4.11.10</ecNumber>
    </alternativeName>
    <alternativeName>
        <fullName evidence="8">Leucyl aminopeptidase</fullName>
    </alternativeName>
</protein>
<evidence type="ECO:0000256" key="3">
    <source>
        <dbReference type="ARBA" id="ARBA00009528"/>
    </source>
</evidence>
<keyword evidence="8" id="KW-0963">Cytoplasm</keyword>
<dbReference type="Gene3D" id="3.40.630.10">
    <property type="entry name" value="Zn peptidases"/>
    <property type="match status" value="1"/>
</dbReference>
<dbReference type="RefSeq" id="WP_113034601.1">
    <property type="nucleotide sequence ID" value="NZ_QMFB01000022.1"/>
</dbReference>
<keyword evidence="5 8" id="KW-0645">Protease</keyword>
<dbReference type="OrthoDB" id="9809354at2"/>
<dbReference type="Pfam" id="PF02789">
    <property type="entry name" value="Peptidase_M17_N"/>
    <property type="match status" value="1"/>
</dbReference>
<feature type="binding site" evidence="8">
    <location>
        <position position="328"/>
    </location>
    <ligand>
        <name>Mn(2+)</name>
        <dbReference type="ChEBI" id="CHEBI:29035"/>
        <label>1</label>
    </ligand>
</feature>
<feature type="binding site" evidence="8">
    <location>
        <position position="251"/>
    </location>
    <ligand>
        <name>Mn(2+)</name>
        <dbReference type="ChEBI" id="CHEBI:29035"/>
        <label>2</label>
    </ligand>
</feature>
<evidence type="ECO:0000313" key="10">
    <source>
        <dbReference type="EMBL" id="RAV16095.1"/>
    </source>
</evidence>
<evidence type="ECO:0000256" key="5">
    <source>
        <dbReference type="ARBA" id="ARBA00022670"/>
    </source>
</evidence>
<comment type="catalytic activity">
    <reaction evidence="2 8">
        <text>Release of an N-terminal amino acid, preferentially leucine, but not glutamic or aspartic acids.</text>
        <dbReference type="EC" id="3.4.11.10"/>
    </reaction>
</comment>
<dbReference type="InterPro" id="IPR008283">
    <property type="entry name" value="Peptidase_M17_N"/>
</dbReference>
<feature type="active site" evidence="8">
    <location>
        <position position="258"/>
    </location>
</feature>
<evidence type="ECO:0000256" key="4">
    <source>
        <dbReference type="ARBA" id="ARBA00022438"/>
    </source>
</evidence>
<feature type="binding site" evidence="8">
    <location>
        <position position="330"/>
    </location>
    <ligand>
        <name>Mn(2+)</name>
        <dbReference type="ChEBI" id="CHEBI:29035"/>
        <label>2</label>
    </ligand>
</feature>
<evidence type="ECO:0000256" key="6">
    <source>
        <dbReference type="ARBA" id="ARBA00022801"/>
    </source>
</evidence>
<dbReference type="CDD" id="cd00433">
    <property type="entry name" value="Peptidase_M17"/>
    <property type="match status" value="1"/>
</dbReference>
<dbReference type="EC" id="3.4.11.10" evidence="8"/>
<feature type="active site" evidence="8">
    <location>
        <position position="332"/>
    </location>
</feature>
<name>A0A329M822_9BACL</name>
<comment type="catalytic activity">
    <reaction evidence="1 8">
        <text>Release of an N-terminal amino acid, Xaa-|-Yaa-, in which Xaa is preferably Leu, but may be other amino acids including Pro although not Arg or Lys, and Yaa may be Pro. Amino acid amides and methyl esters are also readily hydrolyzed, but rates on arylamides are exceedingly low.</text>
        <dbReference type="EC" id="3.4.11.1"/>
    </reaction>
</comment>
<keyword evidence="4 8" id="KW-0031">Aminopeptidase</keyword>
<dbReference type="GO" id="GO:0005737">
    <property type="term" value="C:cytoplasm"/>
    <property type="evidence" value="ECO:0007669"/>
    <property type="project" value="UniProtKB-SubCell"/>
</dbReference>